<proteinExistence type="predicted"/>
<evidence type="ECO:0000313" key="2">
    <source>
        <dbReference type="Proteomes" id="UP000646827"/>
    </source>
</evidence>
<sequence>MLRNVKASNSNESIKQVPYIIKVEDITDVITLRGFERAQQNFRSWINEKKGLERLRASYTLAIYGLKPPSTFRRSTLKGLPAFESVETALVGLSHVLLRMLIRKSILVQ</sequence>
<gene>
    <name evidence="1" type="ORF">INT45_012544</name>
</gene>
<name>A0A8H7VIL3_9FUNG</name>
<organism evidence="1 2">
    <name type="scientific">Circinella minor</name>
    <dbReference type="NCBI Taxonomy" id="1195481"/>
    <lineage>
        <taxon>Eukaryota</taxon>
        <taxon>Fungi</taxon>
        <taxon>Fungi incertae sedis</taxon>
        <taxon>Mucoromycota</taxon>
        <taxon>Mucoromycotina</taxon>
        <taxon>Mucoromycetes</taxon>
        <taxon>Mucorales</taxon>
        <taxon>Lichtheimiaceae</taxon>
        <taxon>Circinella</taxon>
    </lineage>
</organism>
<comment type="caution">
    <text evidence="1">The sequence shown here is derived from an EMBL/GenBank/DDBJ whole genome shotgun (WGS) entry which is preliminary data.</text>
</comment>
<reference evidence="1 2" key="1">
    <citation type="submission" date="2020-12" db="EMBL/GenBank/DDBJ databases">
        <title>Metabolic potential, ecology and presence of endohyphal bacteria is reflected in genomic diversity of Mucoromycotina.</title>
        <authorList>
            <person name="Muszewska A."/>
            <person name="Okrasinska A."/>
            <person name="Steczkiewicz K."/>
            <person name="Drgas O."/>
            <person name="Orlowska M."/>
            <person name="Perlinska-Lenart U."/>
            <person name="Aleksandrzak-Piekarczyk T."/>
            <person name="Szatraj K."/>
            <person name="Zielenkiewicz U."/>
            <person name="Pilsyk S."/>
            <person name="Malc E."/>
            <person name="Mieczkowski P."/>
            <person name="Kruszewska J.S."/>
            <person name="Biernat P."/>
            <person name="Pawlowska J."/>
        </authorList>
    </citation>
    <scope>NUCLEOTIDE SEQUENCE [LARGE SCALE GENOMIC DNA]</scope>
    <source>
        <strain evidence="1 2">CBS 142.35</strain>
    </source>
</reference>
<protein>
    <submittedName>
        <fullName evidence="1">Uncharacterized protein</fullName>
    </submittedName>
</protein>
<accession>A0A8H7VIL3</accession>
<dbReference type="Proteomes" id="UP000646827">
    <property type="component" value="Unassembled WGS sequence"/>
</dbReference>
<dbReference type="AlphaFoldDB" id="A0A8H7VIL3"/>
<keyword evidence="2" id="KW-1185">Reference proteome</keyword>
<dbReference type="EMBL" id="JAEPRB010000097">
    <property type="protein sequence ID" value="KAG2221900.1"/>
    <property type="molecule type" value="Genomic_DNA"/>
</dbReference>
<evidence type="ECO:0000313" key="1">
    <source>
        <dbReference type="EMBL" id="KAG2221900.1"/>
    </source>
</evidence>